<reference evidence="4" key="1">
    <citation type="submission" date="2016-10" db="EMBL/GenBank/DDBJ databases">
        <authorList>
            <person name="Varghese N."/>
            <person name="Submissions S."/>
        </authorList>
    </citation>
    <scope>NUCLEOTIDE SEQUENCE [LARGE SCALE GENOMIC DNA]</scope>
    <source>
        <strain evidence="4">DSM 40318</strain>
    </source>
</reference>
<sequence length="229" mass="24968">MQPATLLRRAARTAAVFTALFLVLLPLVAAHWGPLGSVDREIVVALHRSAVEHHGWTRTNRVLSDWIWDPWAMRALLAVAVGWLLWRRERRLALWVAVTAAVGTALQQAVKAAVGRGRPRWPDPVDSAHYAAFPSGHALTAIVAFGLLLWLMTLHGAPARWLRLMIAVAAVSVLGVGFTRLYLGVHWPSDVLGGWLLGAALVYGAIASYGYAQSHTGERESSPDGRVRS</sequence>
<proteinExistence type="predicted"/>
<feature type="transmembrane region" description="Helical" evidence="1">
    <location>
        <begin position="164"/>
        <end position="183"/>
    </location>
</feature>
<name>A0A1H5ABZ5_STRMJ</name>
<dbReference type="PANTHER" id="PTHR14969">
    <property type="entry name" value="SPHINGOSINE-1-PHOSPHATE PHOSPHOHYDROLASE"/>
    <property type="match status" value="1"/>
</dbReference>
<keyword evidence="1" id="KW-1133">Transmembrane helix</keyword>
<feature type="transmembrane region" description="Helical" evidence="1">
    <location>
        <begin position="66"/>
        <end position="85"/>
    </location>
</feature>
<dbReference type="AlphaFoldDB" id="A0A1H5ABZ5"/>
<dbReference type="Pfam" id="PF01569">
    <property type="entry name" value="PAP2"/>
    <property type="match status" value="1"/>
</dbReference>
<dbReference type="CDD" id="cd03392">
    <property type="entry name" value="PAP2_like_2"/>
    <property type="match status" value="1"/>
</dbReference>
<gene>
    <name evidence="3" type="ORF">SAMN04490356_8282</name>
</gene>
<feature type="domain" description="Phosphatidic acid phosphatase type 2/haloperoxidase" evidence="2">
    <location>
        <begin position="92"/>
        <end position="206"/>
    </location>
</feature>
<dbReference type="SMART" id="SM00014">
    <property type="entry name" value="acidPPc"/>
    <property type="match status" value="1"/>
</dbReference>
<feature type="transmembrane region" description="Helical" evidence="1">
    <location>
        <begin position="92"/>
        <end position="110"/>
    </location>
</feature>
<dbReference type="InterPro" id="IPR036938">
    <property type="entry name" value="PAP2/HPO_sf"/>
</dbReference>
<feature type="transmembrane region" description="Helical" evidence="1">
    <location>
        <begin position="130"/>
        <end position="152"/>
    </location>
</feature>
<evidence type="ECO:0000313" key="4">
    <source>
        <dbReference type="Proteomes" id="UP000198609"/>
    </source>
</evidence>
<evidence type="ECO:0000313" key="3">
    <source>
        <dbReference type="EMBL" id="SED39782.1"/>
    </source>
</evidence>
<organism evidence="3 4">
    <name type="scientific">Streptomyces melanosporofaciens</name>
    <dbReference type="NCBI Taxonomy" id="67327"/>
    <lineage>
        <taxon>Bacteria</taxon>
        <taxon>Bacillati</taxon>
        <taxon>Actinomycetota</taxon>
        <taxon>Actinomycetes</taxon>
        <taxon>Kitasatosporales</taxon>
        <taxon>Streptomycetaceae</taxon>
        <taxon>Streptomyces</taxon>
        <taxon>Streptomyces violaceusniger group</taxon>
    </lineage>
</organism>
<dbReference type="Gene3D" id="1.20.144.10">
    <property type="entry name" value="Phosphatidic acid phosphatase type 2/haloperoxidase"/>
    <property type="match status" value="1"/>
</dbReference>
<dbReference type="PANTHER" id="PTHR14969:SF13">
    <property type="entry name" value="AT30094P"/>
    <property type="match status" value="1"/>
</dbReference>
<keyword evidence="4" id="KW-1185">Reference proteome</keyword>
<keyword evidence="1" id="KW-0812">Transmembrane</keyword>
<dbReference type="InterPro" id="IPR000326">
    <property type="entry name" value="PAP2/HPO"/>
</dbReference>
<feature type="transmembrane region" description="Helical" evidence="1">
    <location>
        <begin position="195"/>
        <end position="212"/>
    </location>
</feature>
<protein>
    <submittedName>
        <fullName evidence="3">Undecaprenyl-diphosphatase</fullName>
    </submittedName>
</protein>
<evidence type="ECO:0000259" key="2">
    <source>
        <dbReference type="SMART" id="SM00014"/>
    </source>
</evidence>
<dbReference type="EMBL" id="FNST01000002">
    <property type="protein sequence ID" value="SED39782.1"/>
    <property type="molecule type" value="Genomic_DNA"/>
</dbReference>
<keyword evidence="1" id="KW-0472">Membrane</keyword>
<evidence type="ECO:0000256" key="1">
    <source>
        <dbReference type="SAM" id="Phobius"/>
    </source>
</evidence>
<dbReference type="Proteomes" id="UP000198609">
    <property type="component" value="Unassembled WGS sequence"/>
</dbReference>
<dbReference type="SUPFAM" id="SSF48317">
    <property type="entry name" value="Acid phosphatase/Vanadium-dependent haloperoxidase"/>
    <property type="match status" value="1"/>
</dbReference>
<accession>A0A1H5ABZ5</accession>
<dbReference type="RefSeq" id="WP_093468744.1">
    <property type="nucleotide sequence ID" value="NZ_FNST01000002.1"/>
</dbReference>